<dbReference type="EMBL" id="JAJSBI010000026">
    <property type="protein sequence ID" value="MCD9879151.1"/>
    <property type="molecule type" value="Genomic_DNA"/>
</dbReference>
<protein>
    <submittedName>
        <fullName evidence="1">Pyridoxamine 5'-phosphate oxidase family protein</fullName>
    </submittedName>
</protein>
<dbReference type="AlphaFoldDB" id="A0A9Q3VVD9"/>
<dbReference type="InterPro" id="IPR012349">
    <property type="entry name" value="Split_barrel_FMN-bd"/>
</dbReference>
<gene>
    <name evidence="1" type="ORF">LJ657_37240</name>
</gene>
<comment type="caution">
    <text evidence="1">The sequence shown here is derived from an EMBL/GenBank/DDBJ whole genome shotgun (WGS) entry which is preliminary data.</text>
</comment>
<evidence type="ECO:0000313" key="2">
    <source>
        <dbReference type="Proteomes" id="UP001108029"/>
    </source>
</evidence>
<dbReference type="Gene3D" id="2.30.110.10">
    <property type="entry name" value="Electron Transport, Fmn-binding Protein, Chain A"/>
    <property type="match status" value="1"/>
</dbReference>
<dbReference type="RefSeq" id="WP_232653384.1">
    <property type="nucleotide sequence ID" value="NZ_JAJSBI010000026.1"/>
</dbReference>
<dbReference type="Proteomes" id="UP001108029">
    <property type="component" value="Unassembled WGS sequence"/>
</dbReference>
<evidence type="ECO:0000313" key="1">
    <source>
        <dbReference type="EMBL" id="MCD9879151.1"/>
    </source>
</evidence>
<accession>A0A9Q3VVD9</accession>
<proteinExistence type="predicted"/>
<name>A0A9Q3VVD9_9ACTN</name>
<reference evidence="1" key="1">
    <citation type="submission" date="2021-12" db="EMBL/GenBank/DDBJ databases">
        <authorList>
            <person name="Lee J.-H."/>
            <person name="Kim S.-B."/>
        </authorList>
    </citation>
    <scope>NUCLEOTIDE SEQUENCE</scope>
    <source>
        <strain evidence="1">NR30</strain>
    </source>
</reference>
<keyword evidence="2" id="KW-1185">Reference proteome</keyword>
<organism evidence="1 2">
    <name type="scientific">Streptomyces guryensis</name>
    <dbReference type="NCBI Taxonomy" id="2886947"/>
    <lineage>
        <taxon>Bacteria</taxon>
        <taxon>Bacillati</taxon>
        <taxon>Actinomycetota</taxon>
        <taxon>Actinomycetes</taxon>
        <taxon>Kitasatosporales</taxon>
        <taxon>Streptomycetaceae</taxon>
        <taxon>Streptomyces</taxon>
    </lineage>
</organism>
<sequence>MTSTLPDPASPARMVELGRDEALKLLGSVQLGRVAFTDQALPAIRPVNHLVDEGDIIVRTHGGSALLGHALQSEVVAYEADEIDATTQTGWSVVVTGTATRVVDPGTLARYRSLLMPWIDAEMEQVVRIRPEIVNGYRLVQATGS</sequence>
<dbReference type="Pfam" id="PF12900">
    <property type="entry name" value="Pyridox_ox_2"/>
    <property type="match status" value="1"/>
</dbReference>
<dbReference type="InterPro" id="IPR024747">
    <property type="entry name" value="Pyridox_Oxase-rel"/>
</dbReference>
<dbReference type="SUPFAM" id="SSF50475">
    <property type="entry name" value="FMN-binding split barrel"/>
    <property type="match status" value="1"/>
</dbReference>